<evidence type="ECO:0000313" key="1">
    <source>
        <dbReference type="EMBL" id="KAJ0031479.1"/>
    </source>
</evidence>
<protein>
    <submittedName>
        <fullName evidence="1">Uncharacterized protein</fullName>
    </submittedName>
</protein>
<organism evidence="1 2">
    <name type="scientific">Pistacia integerrima</name>
    <dbReference type="NCBI Taxonomy" id="434235"/>
    <lineage>
        <taxon>Eukaryota</taxon>
        <taxon>Viridiplantae</taxon>
        <taxon>Streptophyta</taxon>
        <taxon>Embryophyta</taxon>
        <taxon>Tracheophyta</taxon>
        <taxon>Spermatophyta</taxon>
        <taxon>Magnoliopsida</taxon>
        <taxon>eudicotyledons</taxon>
        <taxon>Gunneridae</taxon>
        <taxon>Pentapetalae</taxon>
        <taxon>rosids</taxon>
        <taxon>malvids</taxon>
        <taxon>Sapindales</taxon>
        <taxon>Anacardiaceae</taxon>
        <taxon>Pistacia</taxon>
    </lineage>
</organism>
<keyword evidence="2" id="KW-1185">Reference proteome</keyword>
<evidence type="ECO:0000313" key="2">
    <source>
        <dbReference type="Proteomes" id="UP001163603"/>
    </source>
</evidence>
<dbReference type="EMBL" id="CM047743">
    <property type="protein sequence ID" value="KAJ0031479.1"/>
    <property type="molecule type" value="Genomic_DNA"/>
</dbReference>
<accession>A0ACC0Y913</accession>
<dbReference type="Proteomes" id="UP001163603">
    <property type="component" value="Chromosome 8"/>
</dbReference>
<comment type="caution">
    <text evidence="1">The sequence shown here is derived from an EMBL/GenBank/DDBJ whole genome shotgun (WGS) entry which is preliminary data.</text>
</comment>
<reference evidence="2" key="1">
    <citation type="journal article" date="2023" name="G3 (Bethesda)">
        <title>Genome assembly and association tests identify interacting loci associated with vigor, precocity, and sex in interspecific pistachio rootstocks.</title>
        <authorList>
            <person name="Palmer W."/>
            <person name="Jacygrad E."/>
            <person name="Sagayaradj S."/>
            <person name="Cavanaugh K."/>
            <person name="Han R."/>
            <person name="Bertier L."/>
            <person name="Beede B."/>
            <person name="Kafkas S."/>
            <person name="Golino D."/>
            <person name="Preece J."/>
            <person name="Michelmore R."/>
        </authorList>
    </citation>
    <scope>NUCLEOTIDE SEQUENCE [LARGE SCALE GENOMIC DNA]</scope>
</reference>
<proteinExistence type="predicted"/>
<sequence>MASLPSSSTLLQIFATCALFACLHAQVVQEVGLVSNLDGISGFDPKATNLKRSDFATDFAFGVATAAAQIEGSAKVGGRGPSVWDHLVEKHPEKIPDGSTLDAIDSYRRYKEDVKMIEELGVNNYRFSISWTRILPSKYFFIKLQFWDYSEICFKTFGDRVKNWITINEPLVIAKFGHDLGITPPCRCSDRKLCSEGNSATEPYIVTHNLLLAHATAVELYRNKYQTKQLGKIGLSLVGQYYEPYSDSEDDKLAAKRAMDFDLGWYMEPLVFGEYPQIMKQIVKQRLPSFSIEEKKLVKGSFDFIGVNYYTTRYAKNIPIDFQAPPISAIADRFTTESTSKNGSFIGPKAEGSIFIYIYPVGLEKILVFMHENYQKPIIYITENGVAEKRNDSLPLTVSLKDPFRISFIRQHLYRINKAMQRGVNVKGYFHWTAADDIEWGEGSIPRFGLYFVDYKSNLTRIPKLSAKWFQGFLQGN</sequence>
<name>A0ACC0Y913_9ROSI</name>
<gene>
    <name evidence="1" type="ORF">Pint_14011</name>
</gene>